<evidence type="ECO:0000313" key="2">
    <source>
        <dbReference type="Proteomes" id="UP001141183"/>
    </source>
</evidence>
<evidence type="ECO:0000313" key="1">
    <source>
        <dbReference type="EMBL" id="MDC4239791.1"/>
    </source>
</evidence>
<accession>A0A9X3XK40</accession>
<comment type="caution">
    <text evidence="1">The sequence shown here is derived from an EMBL/GenBank/DDBJ whole genome shotgun (WGS) entry which is preliminary data.</text>
</comment>
<dbReference type="EMBL" id="JAMRYU010000005">
    <property type="protein sequence ID" value="MDC4239791.1"/>
    <property type="molecule type" value="Genomic_DNA"/>
</dbReference>
<gene>
    <name evidence="1" type="ORF">NE398_06390</name>
</gene>
<dbReference type="Proteomes" id="UP001141183">
    <property type="component" value="Unassembled WGS sequence"/>
</dbReference>
<proteinExistence type="predicted"/>
<sequence>MNNSQKNISKISKLFSSIDNFLIEEKEQKLKAKLGKKIKDSIFTDEVLTKLNEHDFSGVADKEEDVVILFSTIFPIFIKDKGIIFRLYKHKVEVDLSDEMKDRYIYMFSDGRLTSGLFKCFNISDDEYVYGIKRIIDVIPLFKAAILDTLSNYESIINSNKKIDDFKSKESVAENNYDELVSYLKKKKINKVAD</sequence>
<keyword evidence="2" id="KW-1185">Reference proteome</keyword>
<name>A0A9X3XK40_9CLOT</name>
<dbReference type="AlphaFoldDB" id="A0A9X3XK40"/>
<organism evidence="1 2">
    <name type="scientific">Clostridium tertium</name>
    <dbReference type="NCBI Taxonomy" id="1559"/>
    <lineage>
        <taxon>Bacteria</taxon>
        <taxon>Bacillati</taxon>
        <taxon>Bacillota</taxon>
        <taxon>Clostridia</taxon>
        <taxon>Eubacteriales</taxon>
        <taxon>Clostridiaceae</taxon>
        <taxon>Clostridium</taxon>
    </lineage>
</organism>
<protein>
    <submittedName>
        <fullName evidence="1">Uncharacterized protein</fullName>
    </submittedName>
</protein>
<reference evidence="1" key="1">
    <citation type="submission" date="2022-05" db="EMBL/GenBank/DDBJ databases">
        <title>Draft genome sequence of Clostridium tertium strain CP3 isolated from Peru.</title>
        <authorList>
            <person name="Hurtado R."/>
            <person name="Lima L."/>
            <person name="Sousa T."/>
            <person name="Jaiswal A.K."/>
            <person name="Tiwari S."/>
            <person name="Maturrano L."/>
            <person name="Brenig B."/>
            <person name="Azevedo V."/>
        </authorList>
    </citation>
    <scope>NUCLEOTIDE SEQUENCE</scope>
    <source>
        <strain evidence="1">CP3</strain>
    </source>
</reference>
<dbReference type="RefSeq" id="WP_008677573.1">
    <property type="nucleotide sequence ID" value="NZ_CABKOG010000003.1"/>
</dbReference>